<keyword evidence="3" id="KW-0551">Lipid droplet</keyword>
<keyword evidence="9" id="KW-1185">Reference proteome</keyword>
<evidence type="ECO:0000259" key="7">
    <source>
        <dbReference type="PROSITE" id="PS51140"/>
    </source>
</evidence>
<dbReference type="PANTHER" id="PTHR15486:SF96">
    <property type="entry name" value="LIPID DROPLET-REGULATING VLDL ASSEMBLY FACTOR AUP1"/>
    <property type="match status" value="1"/>
</dbReference>
<dbReference type="SUPFAM" id="SSF69593">
    <property type="entry name" value="Glycerol-3-phosphate (1)-acyltransferase"/>
    <property type="match status" value="1"/>
</dbReference>
<evidence type="ECO:0000256" key="3">
    <source>
        <dbReference type="ARBA" id="ARBA00022677"/>
    </source>
</evidence>
<comment type="similarity">
    <text evidence="6">Belongs to the AUP1 family.</text>
</comment>
<accession>A0A7I8W8B2</accession>
<dbReference type="GO" id="GO:0005789">
    <property type="term" value="C:endoplasmic reticulum membrane"/>
    <property type="evidence" value="ECO:0007669"/>
    <property type="project" value="UniProtKB-SubCell"/>
</dbReference>
<gene>
    <name evidence="8" type="ORF">DGYR_LOCUS11127</name>
</gene>
<keyword evidence="4" id="KW-0256">Endoplasmic reticulum</keyword>
<evidence type="ECO:0000256" key="2">
    <source>
        <dbReference type="ARBA" id="ARBA00004502"/>
    </source>
</evidence>
<evidence type="ECO:0000256" key="5">
    <source>
        <dbReference type="ARBA" id="ARBA00023136"/>
    </source>
</evidence>
<dbReference type="OrthoDB" id="1854593at2759"/>
<evidence type="ECO:0000313" key="8">
    <source>
        <dbReference type="EMBL" id="CAD5123448.1"/>
    </source>
</evidence>
<dbReference type="PANTHER" id="PTHR15486">
    <property type="entry name" value="ANCIENT UBIQUITOUS PROTEIN"/>
    <property type="match status" value="1"/>
</dbReference>
<feature type="domain" description="CUE" evidence="7">
    <location>
        <begin position="210"/>
        <end position="252"/>
    </location>
</feature>
<sequence length="312" mass="35665">MVVIHESGIREENCKIIVANFLSAVDHWVLALLWNVVTPCIWNVPKSLAWCLGYSDFNASCGRKSLVKNVKKHLNDCSTSILVFPEGATTSGQKGLLKFASWPWNVGEPVQAVTIEIYRPMRVSPSVLGGRWWTDALYTFFCPLTIWKVNVLPIVARREDESDDEIALRYQEQMAHHLQLSSTNFTCADKVELAKNRLFKRSQGSKETNRIDEMVKQVLAVLPHVSPSDIKKQLLINDDVEVTIAHLVENPLDARSISSESLNRLEKHDIEEKITRRNKKADLTSMSLQERKDLLLQEARRSYLKKHDMKNM</sequence>
<keyword evidence="5" id="KW-0472">Membrane</keyword>
<evidence type="ECO:0000256" key="1">
    <source>
        <dbReference type="ARBA" id="ARBA00004406"/>
    </source>
</evidence>
<protein>
    <recommendedName>
        <fullName evidence="7">CUE domain-containing protein</fullName>
    </recommendedName>
</protein>
<name>A0A7I8W8B2_9ANNE</name>
<dbReference type="PROSITE" id="PS51140">
    <property type="entry name" value="CUE"/>
    <property type="match status" value="1"/>
</dbReference>
<dbReference type="GO" id="GO:0043130">
    <property type="term" value="F:ubiquitin binding"/>
    <property type="evidence" value="ECO:0007669"/>
    <property type="project" value="InterPro"/>
</dbReference>
<evidence type="ECO:0000313" key="9">
    <source>
        <dbReference type="Proteomes" id="UP000549394"/>
    </source>
</evidence>
<reference evidence="8 9" key="1">
    <citation type="submission" date="2020-08" db="EMBL/GenBank/DDBJ databases">
        <authorList>
            <person name="Hejnol A."/>
        </authorList>
    </citation>
    <scope>NUCLEOTIDE SEQUENCE [LARGE SCALE GENOMIC DNA]</scope>
</reference>
<evidence type="ECO:0000256" key="4">
    <source>
        <dbReference type="ARBA" id="ARBA00022824"/>
    </source>
</evidence>
<dbReference type="AlphaFoldDB" id="A0A7I8W8B2"/>
<organism evidence="8 9">
    <name type="scientific">Dimorphilus gyrociliatus</name>
    <dbReference type="NCBI Taxonomy" id="2664684"/>
    <lineage>
        <taxon>Eukaryota</taxon>
        <taxon>Metazoa</taxon>
        <taxon>Spiralia</taxon>
        <taxon>Lophotrochozoa</taxon>
        <taxon>Annelida</taxon>
        <taxon>Polychaeta</taxon>
        <taxon>Polychaeta incertae sedis</taxon>
        <taxon>Dinophilidae</taxon>
        <taxon>Dimorphilus</taxon>
    </lineage>
</organism>
<dbReference type="GO" id="GO:0005811">
    <property type="term" value="C:lipid droplet"/>
    <property type="evidence" value="ECO:0007669"/>
    <property type="project" value="UniProtKB-SubCell"/>
</dbReference>
<proteinExistence type="inferred from homology"/>
<comment type="caution">
    <text evidence="8">The sequence shown here is derived from an EMBL/GenBank/DDBJ whole genome shotgun (WGS) entry which is preliminary data.</text>
</comment>
<dbReference type="Proteomes" id="UP000549394">
    <property type="component" value="Unassembled WGS sequence"/>
</dbReference>
<comment type="subcellular location">
    <subcellularLocation>
        <location evidence="1">Endoplasmic reticulum membrane</location>
        <topology evidence="1">Peripheral membrane protein</topology>
    </subcellularLocation>
    <subcellularLocation>
        <location evidence="2">Lipid droplet</location>
    </subcellularLocation>
</comment>
<dbReference type="Pfam" id="PF02845">
    <property type="entry name" value="CUE"/>
    <property type="match status" value="1"/>
</dbReference>
<evidence type="ECO:0000256" key="6">
    <source>
        <dbReference type="ARBA" id="ARBA00035634"/>
    </source>
</evidence>
<dbReference type="EMBL" id="CAJFCJ010000019">
    <property type="protein sequence ID" value="CAD5123448.1"/>
    <property type="molecule type" value="Genomic_DNA"/>
</dbReference>
<dbReference type="Gene3D" id="1.10.8.10">
    <property type="entry name" value="DNA helicase RuvA subunit, C-terminal domain"/>
    <property type="match status" value="1"/>
</dbReference>
<dbReference type="GO" id="GO:0036503">
    <property type="term" value="P:ERAD pathway"/>
    <property type="evidence" value="ECO:0007669"/>
    <property type="project" value="TreeGrafter"/>
</dbReference>
<dbReference type="InterPro" id="IPR003892">
    <property type="entry name" value="CUE"/>
</dbReference>